<keyword evidence="3" id="KW-1185">Reference proteome</keyword>
<evidence type="ECO:0000313" key="2">
    <source>
        <dbReference type="EMBL" id="PVI04753.1"/>
    </source>
</evidence>
<feature type="compositionally biased region" description="Basic and acidic residues" evidence="1">
    <location>
        <begin position="88"/>
        <end position="106"/>
    </location>
</feature>
<dbReference type="Proteomes" id="UP000244855">
    <property type="component" value="Unassembled WGS sequence"/>
</dbReference>
<name>A0A2V1E2G3_9PLEO</name>
<feature type="compositionally biased region" description="Basic and acidic residues" evidence="1">
    <location>
        <begin position="56"/>
        <end position="76"/>
    </location>
</feature>
<gene>
    <name evidence="2" type="ORF">DM02DRAFT_611358</name>
</gene>
<dbReference type="AlphaFoldDB" id="A0A2V1E2G3"/>
<proteinExistence type="predicted"/>
<accession>A0A2V1E2G3</accession>
<evidence type="ECO:0000313" key="3">
    <source>
        <dbReference type="Proteomes" id="UP000244855"/>
    </source>
</evidence>
<sequence length="136" mass="14874">MASPSRFLTFYRHAVTSSSSRFIKTATRAPVGRSSTSLRRFGASAQCYKDKLSTDSTVKTDEYPDDKHTVEKVKEGDDLDVQSRYAKRGMEDAKKRGGHATEERDSAGGVSKAKKENPEAPDPAIGMQDERGSRGG</sequence>
<dbReference type="OrthoDB" id="3945172at2759"/>
<organism evidence="2 3">
    <name type="scientific">Periconia macrospinosa</name>
    <dbReference type="NCBI Taxonomy" id="97972"/>
    <lineage>
        <taxon>Eukaryota</taxon>
        <taxon>Fungi</taxon>
        <taxon>Dikarya</taxon>
        <taxon>Ascomycota</taxon>
        <taxon>Pezizomycotina</taxon>
        <taxon>Dothideomycetes</taxon>
        <taxon>Pleosporomycetidae</taxon>
        <taxon>Pleosporales</taxon>
        <taxon>Massarineae</taxon>
        <taxon>Periconiaceae</taxon>
        <taxon>Periconia</taxon>
    </lineage>
</organism>
<dbReference type="EMBL" id="KZ805319">
    <property type="protein sequence ID" value="PVI04753.1"/>
    <property type="molecule type" value="Genomic_DNA"/>
</dbReference>
<protein>
    <submittedName>
        <fullName evidence="2">Uncharacterized protein</fullName>
    </submittedName>
</protein>
<reference evidence="2 3" key="1">
    <citation type="journal article" date="2018" name="Sci. Rep.">
        <title>Comparative genomics provides insights into the lifestyle and reveals functional heterogeneity of dark septate endophytic fungi.</title>
        <authorList>
            <person name="Knapp D.G."/>
            <person name="Nemeth J.B."/>
            <person name="Barry K."/>
            <person name="Hainaut M."/>
            <person name="Henrissat B."/>
            <person name="Johnson J."/>
            <person name="Kuo A."/>
            <person name="Lim J.H.P."/>
            <person name="Lipzen A."/>
            <person name="Nolan M."/>
            <person name="Ohm R.A."/>
            <person name="Tamas L."/>
            <person name="Grigoriev I.V."/>
            <person name="Spatafora J.W."/>
            <person name="Nagy L.G."/>
            <person name="Kovacs G.M."/>
        </authorList>
    </citation>
    <scope>NUCLEOTIDE SEQUENCE [LARGE SCALE GENOMIC DNA]</scope>
    <source>
        <strain evidence="2 3">DSE2036</strain>
    </source>
</reference>
<evidence type="ECO:0000256" key="1">
    <source>
        <dbReference type="SAM" id="MobiDB-lite"/>
    </source>
</evidence>
<feature type="region of interest" description="Disordered" evidence="1">
    <location>
        <begin position="56"/>
        <end position="136"/>
    </location>
</feature>